<dbReference type="PANTHER" id="PTHR10306:SF9">
    <property type="entry name" value="SYNAPTOPHYSIN-LIKE PROTEIN 1"/>
    <property type="match status" value="1"/>
</dbReference>
<comment type="similarity">
    <text evidence="2">Belongs to the synaptophysin/synaptobrevin family.</text>
</comment>
<evidence type="ECO:0000256" key="1">
    <source>
        <dbReference type="ARBA" id="ARBA00004141"/>
    </source>
</evidence>
<feature type="compositionally biased region" description="Pro residues" evidence="8">
    <location>
        <begin position="22"/>
        <end position="32"/>
    </location>
</feature>
<feature type="compositionally biased region" description="Pro residues" evidence="8">
    <location>
        <begin position="46"/>
        <end position="58"/>
    </location>
</feature>
<evidence type="ECO:0000256" key="6">
    <source>
        <dbReference type="ARBA" id="ARBA00023180"/>
    </source>
</evidence>
<gene>
    <name evidence="11" type="primary">SYPL1</name>
</gene>
<sequence>MASNIYLVRQRISRLGQVGPGEAPPLPSPSPPLASRGRLSSVSASAPPPAAQPPPPRPVASRARLPEPAPPALPRRPAPRSCWSPLLLRPAVLSLSPSFPQRMSSFQLNLNPLKEPLGFIKVLEWIASIFAFATCGGFKGKTEIQLTCHKGNENKTITAAFAYPFRLNEASFDAIPNANVCDINWKNYVLIGDYSSSAQFYVTFAVFVFLYCLAALLLYVGYTNLYRESRKLPMIECKWTSLLLLLPLFCGW</sequence>
<accession>A0ABI7XC30</accession>
<keyword evidence="3 7" id="KW-0812">Transmembrane</keyword>
<organism evidence="11 12">
    <name type="scientific">Felis catus</name>
    <name type="common">Cat</name>
    <name type="synonym">Felis silvestris catus</name>
    <dbReference type="NCBI Taxonomy" id="9685"/>
    <lineage>
        <taxon>Eukaryota</taxon>
        <taxon>Metazoa</taxon>
        <taxon>Chordata</taxon>
        <taxon>Craniata</taxon>
        <taxon>Vertebrata</taxon>
        <taxon>Euteleostomi</taxon>
        <taxon>Mammalia</taxon>
        <taxon>Eutheria</taxon>
        <taxon>Laurasiatheria</taxon>
        <taxon>Carnivora</taxon>
        <taxon>Feliformia</taxon>
        <taxon>Felidae</taxon>
        <taxon>Felinae</taxon>
        <taxon>Felis</taxon>
    </lineage>
</organism>
<evidence type="ECO:0000256" key="5">
    <source>
        <dbReference type="ARBA" id="ARBA00023136"/>
    </source>
</evidence>
<dbReference type="Proteomes" id="UP000823872">
    <property type="component" value="Chromosome A2"/>
</dbReference>
<keyword evidence="12" id="KW-1185">Reference proteome</keyword>
<dbReference type="GeneTree" id="ENSGT01030000234637"/>
<name>A0ABI7XC30_FELCA</name>
<proteinExistence type="inferred from homology"/>
<keyword evidence="4 9" id="KW-1133">Transmembrane helix</keyword>
<dbReference type="Ensembl" id="ENSFCTT00005030647.1">
    <property type="protein sequence ID" value="ENSFCTP00005020094.1"/>
    <property type="gene ID" value="ENSFCTG00005010957.1"/>
</dbReference>
<reference evidence="11 12" key="1">
    <citation type="submission" date="2021-02" db="EMBL/GenBank/DDBJ databases">
        <title>Safari Cat Assemblies.</title>
        <authorList>
            <person name="Bredemeyer K.R."/>
            <person name="Murphy W.J."/>
        </authorList>
    </citation>
    <scope>NUCLEOTIDE SEQUENCE [LARGE SCALE GENOMIC DNA]</scope>
</reference>
<evidence type="ECO:0000256" key="8">
    <source>
        <dbReference type="SAM" id="MobiDB-lite"/>
    </source>
</evidence>
<dbReference type="Pfam" id="PF01284">
    <property type="entry name" value="MARVEL"/>
    <property type="match status" value="1"/>
</dbReference>
<feature type="transmembrane region" description="Helical" evidence="9">
    <location>
        <begin position="200"/>
        <end position="222"/>
    </location>
</feature>
<reference evidence="11" key="2">
    <citation type="submission" date="2025-08" db="UniProtKB">
        <authorList>
            <consortium name="Ensembl"/>
        </authorList>
    </citation>
    <scope>IDENTIFICATION</scope>
    <source>
        <strain evidence="11">breed Abyssinian</strain>
    </source>
</reference>
<evidence type="ECO:0000256" key="3">
    <source>
        <dbReference type="ARBA" id="ARBA00022692"/>
    </source>
</evidence>
<reference evidence="11" key="3">
    <citation type="submission" date="2025-09" db="UniProtKB">
        <authorList>
            <consortium name="Ensembl"/>
        </authorList>
    </citation>
    <scope>IDENTIFICATION</scope>
    <source>
        <strain evidence="11">breed Abyssinian</strain>
    </source>
</reference>
<feature type="compositionally biased region" description="Low complexity" evidence="8">
    <location>
        <begin position="33"/>
        <end position="45"/>
    </location>
</feature>
<evidence type="ECO:0000256" key="2">
    <source>
        <dbReference type="ARBA" id="ARBA00006476"/>
    </source>
</evidence>
<dbReference type="InterPro" id="IPR008253">
    <property type="entry name" value="Marvel"/>
</dbReference>
<evidence type="ECO:0000313" key="12">
    <source>
        <dbReference type="Proteomes" id="UP000823872"/>
    </source>
</evidence>
<feature type="region of interest" description="Disordered" evidence="8">
    <location>
        <begin position="16"/>
        <end position="77"/>
    </location>
</feature>
<evidence type="ECO:0000256" key="4">
    <source>
        <dbReference type="ARBA" id="ARBA00022989"/>
    </source>
</evidence>
<keyword evidence="5 7" id="KW-0472">Membrane</keyword>
<dbReference type="PROSITE" id="PS51225">
    <property type="entry name" value="MARVEL"/>
    <property type="match status" value="1"/>
</dbReference>
<keyword evidence="6" id="KW-0325">Glycoprotein</keyword>
<comment type="subcellular location">
    <subcellularLocation>
        <location evidence="1">Membrane</location>
        <topology evidence="1">Multi-pass membrane protein</topology>
    </subcellularLocation>
</comment>
<evidence type="ECO:0000256" key="7">
    <source>
        <dbReference type="PROSITE-ProRule" id="PRU00581"/>
    </source>
</evidence>
<evidence type="ECO:0000259" key="10">
    <source>
        <dbReference type="PROSITE" id="PS51225"/>
    </source>
</evidence>
<feature type="domain" description="MARVEL" evidence="10">
    <location>
        <begin position="112"/>
        <end position="252"/>
    </location>
</feature>
<feature type="compositionally biased region" description="Pro residues" evidence="8">
    <location>
        <begin position="67"/>
        <end position="76"/>
    </location>
</feature>
<dbReference type="InterPro" id="IPR001285">
    <property type="entry name" value="Synaptophysin/porin"/>
</dbReference>
<evidence type="ECO:0000313" key="11">
    <source>
        <dbReference type="Ensembl" id="ENSFCTP00005020094.1"/>
    </source>
</evidence>
<evidence type="ECO:0000256" key="9">
    <source>
        <dbReference type="SAM" id="Phobius"/>
    </source>
</evidence>
<dbReference type="PANTHER" id="PTHR10306">
    <property type="entry name" value="SYNAPTOPHYSIN"/>
    <property type="match status" value="1"/>
</dbReference>
<dbReference type="PRINTS" id="PR00220">
    <property type="entry name" value="SYNAPTOPHYSN"/>
</dbReference>
<protein>
    <submittedName>
        <fullName evidence="11">Synaptophysin like 1</fullName>
    </submittedName>
</protein>